<keyword evidence="3" id="KW-1185">Reference proteome</keyword>
<evidence type="ECO:0000256" key="1">
    <source>
        <dbReference type="SAM" id="MobiDB-lite"/>
    </source>
</evidence>
<organism evidence="2 3">
    <name type="scientific">Dovyalis caffra</name>
    <dbReference type="NCBI Taxonomy" id="77055"/>
    <lineage>
        <taxon>Eukaryota</taxon>
        <taxon>Viridiplantae</taxon>
        <taxon>Streptophyta</taxon>
        <taxon>Embryophyta</taxon>
        <taxon>Tracheophyta</taxon>
        <taxon>Spermatophyta</taxon>
        <taxon>Magnoliopsida</taxon>
        <taxon>eudicotyledons</taxon>
        <taxon>Gunneridae</taxon>
        <taxon>Pentapetalae</taxon>
        <taxon>rosids</taxon>
        <taxon>fabids</taxon>
        <taxon>Malpighiales</taxon>
        <taxon>Salicaceae</taxon>
        <taxon>Flacourtieae</taxon>
        <taxon>Dovyalis</taxon>
    </lineage>
</organism>
<gene>
    <name evidence="2" type="ORF">DCAF_LOCUS18950</name>
</gene>
<proteinExistence type="predicted"/>
<protein>
    <submittedName>
        <fullName evidence="2">Uncharacterized protein</fullName>
    </submittedName>
</protein>
<feature type="region of interest" description="Disordered" evidence="1">
    <location>
        <begin position="1"/>
        <end position="64"/>
    </location>
</feature>
<comment type="caution">
    <text evidence="2">The sequence shown here is derived from an EMBL/GenBank/DDBJ whole genome shotgun (WGS) entry which is preliminary data.</text>
</comment>
<dbReference type="Proteomes" id="UP001314170">
    <property type="component" value="Unassembled WGS sequence"/>
</dbReference>
<accession>A0AAV1S5W3</accession>
<feature type="compositionally biased region" description="Low complexity" evidence="1">
    <location>
        <begin position="1"/>
        <end position="23"/>
    </location>
</feature>
<feature type="compositionally biased region" description="Basic and acidic residues" evidence="1">
    <location>
        <begin position="26"/>
        <end position="44"/>
    </location>
</feature>
<reference evidence="2 3" key="1">
    <citation type="submission" date="2024-01" db="EMBL/GenBank/DDBJ databases">
        <authorList>
            <person name="Waweru B."/>
        </authorList>
    </citation>
    <scope>NUCLEOTIDE SEQUENCE [LARGE SCALE GENOMIC DNA]</scope>
</reference>
<dbReference type="EMBL" id="CAWUPB010001173">
    <property type="protein sequence ID" value="CAK7346277.1"/>
    <property type="molecule type" value="Genomic_DNA"/>
</dbReference>
<sequence>MIATESSSAWPPSQVSSSASLSSHPFNDDQKEGVDQHTKIHPPEMVEDYSIWDPAPGSSGGNYAPIPHAVLLV</sequence>
<evidence type="ECO:0000313" key="2">
    <source>
        <dbReference type="EMBL" id="CAK7346277.1"/>
    </source>
</evidence>
<dbReference type="AlphaFoldDB" id="A0AAV1S5W3"/>
<evidence type="ECO:0000313" key="3">
    <source>
        <dbReference type="Proteomes" id="UP001314170"/>
    </source>
</evidence>
<name>A0AAV1S5W3_9ROSI</name>